<evidence type="ECO:0000313" key="3">
    <source>
        <dbReference type="Ensembl" id="ENSPKIP00000028970.1"/>
    </source>
</evidence>
<keyword evidence="4" id="KW-1185">Reference proteome</keyword>
<keyword evidence="2" id="KW-0472">Membrane</keyword>
<reference evidence="3" key="1">
    <citation type="submission" date="2025-08" db="UniProtKB">
        <authorList>
            <consortium name="Ensembl"/>
        </authorList>
    </citation>
    <scope>IDENTIFICATION</scope>
</reference>
<evidence type="ECO:0000256" key="2">
    <source>
        <dbReference type="SAM" id="Phobius"/>
    </source>
</evidence>
<dbReference type="Proteomes" id="UP000261540">
    <property type="component" value="Unplaced"/>
</dbReference>
<feature type="region of interest" description="Disordered" evidence="1">
    <location>
        <begin position="85"/>
        <end position="108"/>
    </location>
</feature>
<organism evidence="3 4">
    <name type="scientific">Paramormyrops kingsleyae</name>
    <dbReference type="NCBI Taxonomy" id="1676925"/>
    <lineage>
        <taxon>Eukaryota</taxon>
        <taxon>Metazoa</taxon>
        <taxon>Chordata</taxon>
        <taxon>Craniata</taxon>
        <taxon>Vertebrata</taxon>
        <taxon>Euteleostomi</taxon>
        <taxon>Actinopterygii</taxon>
        <taxon>Neopterygii</taxon>
        <taxon>Teleostei</taxon>
        <taxon>Osteoglossocephala</taxon>
        <taxon>Osteoglossomorpha</taxon>
        <taxon>Osteoglossiformes</taxon>
        <taxon>Mormyridae</taxon>
        <taxon>Paramormyrops</taxon>
    </lineage>
</organism>
<name>A0A3B3SFE3_9TELE</name>
<evidence type="ECO:0000313" key="4">
    <source>
        <dbReference type="Proteomes" id="UP000261540"/>
    </source>
</evidence>
<protein>
    <submittedName>
        <fullName evidence="3">Uncharacterized protein</fullName>
    </submittedName>
</protein>
<feature type="transmembrane region" description="Helical" evidence="2">
    <location>
        <begin position="45"/>
        <end position="65"/>
    </location>
</feature>
<sequence>MDGLLPEQWQLLSTLCRFVCSERSSHSTLSVLAHLWEGDTCTSSVPILLFLFIGNICLIQCVFCIELHPHREMLFVSDVKREAAPQISTSPARQHYRNKMEPSDAFTE</sequence>
<evidence type="ECO:0000256" key="1">
    <source>
        <dbReference type="SAM" id="MobiDB-lite"/>
    </source>
</evidence>
<dbReference type="Ensembl" id="ENSPKIT00000009761.1">
    <property type="protein sequence ID" value="ENSPKIP00000028970.1"/>
    <property type="gene ID" value="ENSPKIG00000010401.1"/>
</dbReference>
<proteinExistence type="predicted"/>
<reference evidence="3" key="2">
    <citation type="submission" date="2025-09" db="UniProtKB">
        <authorList>
            <consortium name="Ensembl"/>
        </authorList>
    </citation>
    <scope>IDENTIFICATION</scope>
</reference>
<dbReference type="AlphaFoldDB" id="A0A3B3SFE3"/>
<keyword evidence="2" id="KW-1133">Transmembrane helix</keyword>
<accession>A0A3B3SFE3</accession>
<keyword evidence="2" id="KW-0812">Transmembrane</keyword>